<evidence type="ECO:0000256" key="2">
    <source>
        <dbReference type="ARBA" id="ARBA00022857"/>
    </source>
</evidence>
<evidence type="ECO:0000256" key="1">
    <source>
        <dbReference type="ARBA" id="ARBA00006515"/>
    </source>
</evidence>
<dbReference type="Pfam" id="PF00248">
    <property type="entry name" value="Aldo_ket_red"/>
    <property type="match status" value="1"/>
</dbReference>
<dbReference type="InterPro" id="IPR023210">
    <property type="entry name" value="NADP_OxRdtase_dom"/>
</dbReference>
<dbReference type="SUPFAM" id="SSF51430">
    <property type="entry name" value="NAD(P)-linked oxidoreductase"/>
    <property type="match status" value="1"/>
</dbReference>
<name>A0ABW6RF76_9ACTN</name>
<proteinExistence type="inferred from homology"/>
<organism evidence="5 6">
    <name type="scientific">Streptomyces flavidovirens</name>
    <dbReference type="NCBI Taxonomy" id="67298"/>
    <lineage>
        <taxon>Bacteria</taxon>
        <taxon>Bacillati</taxon>
        <taxon>Actinomycetota</taxon>
        <taxon>Actinomycetes</taxon>
        <taxon>Kitasatosporales</taxon>
        <taxon>Streptomycetaceae</taxon>
        <taxon>Streptomyces</taxon>
    </lineage>
</organism>
<keyword evidence="6" id="KW-1185">Reference proteome</keyword>
<accession>A0ABW6RF76</accession>
<evidence type="ECO:0000313" key="6">
    <source>
        <dbReference type="Proteomes" id="UP001601976"/>
    </source>
</evidence>
<reference evidence="5 6" key="1">
    <citation type="submission" date="2024-10" db="EMBL/GenBank/DDBJ databases">
        <title>The Natural Products Discovery Center: Release of the First 8490 Sequenced Strains for Exploring Actinobacteria Biosynthetic Diversity.</title>
        <authorList>
            <person name="Kalkreuter E."/>
            <person name="Kautsar S.A."/>
            <person name="Yang D."/>
            <person name="Bader C.D."/>
            <person name="Teijaro C.N."/>
            <person name="Fluegel L."/>
            <person name="Davis C.M."/>
            <person name="Simpson J.R."/>
            <person name="Lauterbach L."/>
            <person name="Steele A.D."/>
            <person name="Gui C."/>
            <person name="Meng S."/>
            <person name="Li G."/>
            <person name="Viehrig K."/>
            <person name="Ye F."/>
            <person name="Su P."/>
            <person name="Kiefer A.F."/>
            <person name="Nichols A."/>
            <person name="Cepeda A.J."/>
            <person name="Yan W."/>
            <person name="Fan B."/>
            <person name="Jiang Y."/>
            <person name="Adhikari A."/>
            <person name="Zheng C.-J."/>
            <person name="Schuster L."/>
            <person name="Cowan T.M."/>
            <person name="Smanski M.J."/>
            <person name="Chevrette M.G."/>
            <person name="De Carvalho L.P.S."/>
            <person name="Shen B."/>
        </authorList>
    </citation>
    <scope>NUCLEOTIDE SEQUENCE [LARGE SCALE GENOMIC DNA]</scope>
    <source>
        <strain evidence="5 6">NPDC003029</strain>
    </source>
</reference>
<dbReference type="RefSeq" id="WP_355712467.1">
    <property type="nucleotide sequence ID" value="NZ_JBEXNP010000001.1"/>
</dbReference>
<evidence type="ECO:0000256" key="3">
    <source>
        <dbReference type="ARBA" id="ARBA00023002"/>
    </source>
</evidence>
<dbReference type="InterPro" id="IPR005399">
    <property type="entry name" value="K_chnl_volt-dep_bsu_KCNAB-rel"/>
</dbReference>
<comment type="similarity">
    <text evidence="1">Belongs to the shaker potassium channel beta subunit family.</text>
</comment>
<comment type="caution">
    <text evidence="5">The sequence shown here is derived from an EMBL/GenBank/DDBJ whole genome shotgun (WGS) entry which is preliminary data.</text>
</comment>
<dbReference type="PANTHER" id="PTHR43150">
    <property type="entry name" value="HYPERKINETIC, ISOFORM M"/>
    <property type="match status" value="1"/>
</dbReference>
<dbReference type="InterPro" id="IPR036812">
    <property type="entry name" value="NAD(P)_OxRdtase_dom_sf"/>
</dbReference>
<dbReference type="EMBL" id="JBIAPK010000003">
    <property type="protein sequence ID" value="MFF3339636.1"/>
    <property type="molecule type" value="Genomic_DNA"/>
</dbReference>
<dbReference type="Proteomes" id="UP001601976">
    <property type="component" value="Unassembled WGS sequence"/>
</dbReference>
<gene>
    <name evidence="5" type="ORF">ACFYWW_13025</name>
</gene>
<dbReference type="PANTHER" id="PTHR43150:SF2">
    <property type="entry name" value="HYPERKINETIC, ISOFORM M"/>
    <property type="match status" value="1"/>
</dbReference>
<evidence type="ECO:0000259" key="4">
    <source>
        <dbReference type="Pfam" id="PF00248"/>
    </source>
</evidence>
<evidence type="ECO:0000313" key="5">
    <source>
        <dbReference type="EMBL" id="MFF3339636.1"/>
    </source>
</evidence>
<feature type="domain" description="NADP-dependent oxidoreductase" evidence="4">
    <location>
        <begin position="19"/>
        <end position="316"/>
    </location>
</feature>
<protein>
    <submittedName>
        <fullName evidence="5">Aldo/keto reductase</fullName>
    </submittedName>
</protein>
<keyword evidence="2" id="KW-0521">NADP</keyword>
<dbReference type="Gene3D" id="3.20.20.100">
    <property type="entry name" value="NADP-dependent oxidoreductase domain"/>
    <property type="match status" value="1"/>
</dbReference>
<keyword evidence="3" id="KW-0560">Oxidoreductase</keyword>
<sequence>MEYRRLGEVGPVVSRVAFGNSLTAGNQLDDARAVDCVRTAFDAGITTFDTADVYADGRAEEVLGTALAGIPRDQVVICTKVGRGAGGGSNGPGGLSRERITAGLEASLRRLGTDHVDLYQAHLYDDATPLEETMGAFADAVAAGKVRCVGVSEWAADELTEAARLARGLGVPLVANQPQYNMLWRVVETEVIPACEPLGIGQVVWSPLAGGVLSGKYLPGRELPPGSRAVAAKGGDVSLRRWRFLDDEVLERVQRLRPLAGAAGLTLPQLALAWVLQNPQVTSAVIGASAPDQIERNLRAVDAVLEPDLMARIDDVLGGSVVRDPDLTLSRMLRSRR</sequence>